<evidence type="ECO:0000313" key="1">
    <source>
        <dbReference type="EMBL" id="MBB5204432.1"/>
    </source>
</evidence>
<reference evidence="1 2" key="1">
    <citation type="submission" date="2020-08" db="EMBL/GenBank/DDBJ databases">
        <title>Genomic Encyclopedia of Type Strains, Phase IV (KMG-IV): sequencing the most valuable type-strain genomes for metagenomic binning, comparative biology and taxonomic classification.</title>
        <authorList>
            <person name="Goeker M."/>
        </authorList>
    </citation>
    <scope>NUCLEOTIDE SEQUENCE [LARGE SCALE GENOMIC DNA]</scope>
    <source>
        <strain evidence="1 2">DSM 23958</strain>
    </source>
</reference>
<evidence type="ECO:0000313" key="2">
    <source>
        <dbReference type="Proteomes" id="UP000554837"/>
    </source>
</evidence>
<name>A0A840S4F0_9BURK</name>
<keyword evidence="2" id="KW-1185">Reference proteome</keyword>
<dbReference type="EMBL" id="JACHHO010000002">
    <property type="protein sequence ID" value="MBB5204432.1"/>
    <property type="molecule type" value="Genomic_DNA"/>
</dbReference>
<dbReference type="RefSeq" id="WP_138855891.1">
    <property type="nucleotide sequence ID" value="NZ_CP040709.1"/>
</dbReference>
<comment type="caution">
    <text evidence="1">The sequence shown here is derived from an EMBL/GenBank/DDBJ whole genome shotgun (WGS) entry which is preliminary data.</text>
</comment>
<proteinExistence type="predicted"/>
<dbReference type="AlphaFoldDB" id="A0A840S4F0"/>
<accession>A0A840S4F0</accession>
<protein>
    <submittedName>
        <fullName evidence="1">Uncharacterized protein</fullName>
    </submittedName>
</protein>
<organism evidence="1 2">
    <name type="scientific">Inhella inkyongensis</name>
    <dbReference type="NCBI Taxonomy" id="392593"/>
    <lineage>
        <taxon>Bacteria</taxon>
        <taxon>Pseudomonadati</taxon>
        <taxon>Pseudomonadota</taxon>
        <taxon>Betaproteobacteria</taxon>
        <taxon>Burkholderiales</taxon>
        <taxon>Sphaerotilaceae</taxon>
        <taxon>Inhella</taxon>
    </lineage>
</organism>
<gene>
    <name evidence="1" type="ORF">HNQ51_001746</name>
</gene>
<sequence>MQRMHRLVAAVGYVVLLLWLLGCVGAGDFTLRFTAWQPAKPPVPSVGEQAKKTPAVPGFEALMLSSHARPCSGR</sequence>
<dbReference type="PROSITE" id="PS51257">
    <property type="entry name" value="PROKAR_LIPOPROTEIN"/>
    <property type="match status" value="1"/>
</dbReference>
<dbReference type="Proteomes" id="UP000554837">
    <property type="component" value="Unassembled WGS sequence"/>
</dbReference>